<protein>
    <submittedName>
        <fullName evidence="1">Uncharacterized protein</fullName>
    </submittedName>
</protein>
<organism evidence="1 2">
    <name type="scientific">Candidatus Epulonipiscium fishelsonii</name>
    <dbReference type="NCBI Taxonomy" id="77094"/>
    <lineage>
        <taxon>Bacteria</taxon>
        <taxon>Bacillati</taxon>
        <taxon>Bacillota</taxon>
        <taxon>Clostridia</taxon>
        <taxon>Lachnospirales</taxon>
        <taxon>Lachnospiraceae</taxon>
        <taxon>Candidatus Epulonipiscium</taxon>
    </lineage>
</organism>
<proteinExistence type="predicted"/>
<dbReference type="EMBL" id="LJHD01000314">
    <property type="protein sequence ID" value="ONI37667.1"/>
    <property type="molecule type" value="Genomic_DNA"/>
</dbReference>
<gene>
    <name evidence="1" type="ORF">AN640_03060</name>
</gene>
<evidence type="ECO:0000313" key="2">
    <source>
        <dbReference type="Proteomes" id="UP000188637"/>
    </source>
</evidence>
<keyword evidence="2" id="KW-1185">Reference proteome</keyword>
<name>A0ACC8X7N3_9FIRM</name>
<sequence length="319" mass="35309">MKIVAIGGGTGLSTLLKGLKKYTSEITAIVTVSDNGGGSGSLRQEMHILPPGDIRNCLVSLANTEPIMENLLQYRFKEGTLKGQSFGNLFLATLSEVSGSFEKAVEISGKVLSITGKVLPVTLEDIDLYATFEDGKKLVGETEIVEYGKYNKTMIKNIILTPQNPKPTPDVIDAIEQADVIILGPGSLYTSIISNLLVYQVATTIRKSRALIFYVANIMSQPGETTGFTIEDHIKALEKYIGAYVIDKVIVNNTPLSEEYIKKYAEEGSHILKWNPSNIIWNRILRIEADVSKINMEKQYIRHQSYKLADCIFENIQRG</sequence>
<comment type="caution">
    <text evidence="1">The sequence shown here is derived from an EMBL/GenBank/DDBJ whole genome shotgun (WGS) entry which is preliminary data.</text>
</comment>
<reference evidence="1" key="1">
    <citation type="submission" date="2016-08" db="EMBL/GenBank/DDBJ databases">
        <authorList>
            <person name="Ngugi D.K."/>
            <person name="Miyake S."/>
            <person name="Stingl U."/>
        </authorList>
    </citation>
    <scope>NUCLEOTIDE SEQUENCE</scope>
    <source>
        <strain evidence="1">SCG-D08WGA-EpuloA1</strain>
    </source>
</reference>
<evidence type="ECO:0000313" key="1">
    <source>
        <dbReference type="EMBL" id="ONI37667.1"/>
    </source>
</evidence>
<dbReference type="Proteomes" id="UP000188637">
    <property type="component" value="Unassembled WGS sequence"/>
</dbReference>
<accession>A0ACC8X7N3</accession>